<dbReference type="InterPro" id="IPR019405">
    <property type="entry name" value="Lactonase_7-beta_prop"/>
</dbReference>
<organism evidence="3 4">
    <name type="scientific">Leptospira perdikensis</name>
    <dbReference type="NCBI Taxonomy" id="2484948"/>
    <lineage>
        <taxon>Bacteria</taxon>
        <taxon>Pseudomonadati</taxon>
        <taxon>Spirochaetota</taxon>
        <taxon>Spirochaetia</taxon>
        <taxon>Leptospirales</taxon>
        <taxon>Leptospiraceae</taxon>
        <taxon>Leptospira</taxon>
    </lineage>
</organism>
<dbReference type="OrthoDB" id="318756at2"/>
<dbReference type="InterPro" id="IPR050282">
    <property type="entry name" value="Cycloisomerase_2"/>
</dbReference>
<dbReference type="RefSeq" id="WP_135575520.1">
    <property type="nucleotide sequence ID" value="NZ_RQGA01000002.1"/>
</dbReference>
<sequence>MTALLEFGSDDGLFLCPLFSGLSPLRLRYNTDFLVIRQNESIGQMKPFVSEPIEHCQSSPSLPTGLVLNESNCTISGTPLFGMNSTKYWITASNRNKQTTIPLIIKSLYFPKYAYVVNTTTGIVNLYSINANSGVLTSNGSIAAGGGPESMAISPDQKFLTVVNRSSNDLSQFSINPTNGNLTLVETIASGGFSPLAITYHPSKNILYIRNSVNVTTFLVHSVTGNLTLINTMPASTGASSIAIDPFGNFLYVPNYNGKVIDSYRVDQTTGIPNPNVIQSIVSGAYPRNLEILSNGKTLYVVNDIDNNILTYQLDPNTGFMNLILPATNPMGLNSRALASDPTGRFLYMTNQGSDFVSIYSVDPVSGTLSPGSTNLMGTGDGPSAITTDSSGKFLYVTNFFSNTVDMFRINEVDGSLVSSGNVGTSTLPGAIVTAGINPP</sequence>
<dbReference type="AlphaFoldDB" id="A0A4V3JPP2"/>
<keyword evidence="2" id="KW-0119">Carbohydrate metabolism</keyword>
<evidence type="ECO:0000256" key="2">
    <source>
        <dbReference type="ARBA" id="ARBA00022526"/>
    </source>
</evidence>
<comment type="caution">
    <text evidence="3">The sequence shown here is derived from an EMBL/GenBank/DDBJ whole genome shotgun (WGS) entry which is preliminary data.</text>
</comment>
<keyword evidence="2" id="KW-0313">Glucose metabolism</keyword>
<dbReference type="EMBL" id="RQGA01000002">
    <property type="protein sequence ID" value="TGL45631.1"/>
    <property type="molecule type" value="Genomic_DNA"/>
</dbReference>
<comment type="similarity">
    <text evidence="1">Belongs to the cycloisomerase 2 family.</text>
</comment>
<dbReference type="Gene3D" id="2.130.10.10">
    <property type="entry name" value="YVTN repeat-like/Quinoprotein amine dehydrogenase"/>
    <property type="match status" value="3"/>
</dbReference>
<dbReference type="InterPro" id="IPR011048">
    <property type="entry name" value="Haem_d1_sf"/>
</dbReference>
<evidence type="ECO:0000313" key="4">
    <source>
        <dbReference type="Proteomes" id="UP000298125"/>
    </source>
</evidence>
<evidence type="ECO:0000256" key="1">
    <source>
        <dbReference type="ARBA" id="ARBA00005564"/>
    </source>
</evidence>
<dbReference type="GO" id="GO:0006006">
    <property type="term" value="P:glucose metabolic process"/>
    <property type="evidence" value="ECO:0007669"/>
    <property type="project" value="UniProtKB-KW"/>
</dbReference>
<keyword evidence="4" id="KW-1185">Reference proteome</keyword>
<reference evidence="3" key="1">
    <citation type="journal article" date="2019" name="PLoS Negl. Trop. Dis.">
        <title>Revisiting the worldwide diversity of Leptospira species in the environment.</title>
        <authorList>
            <person name="Vincent A.T."/>
            <person name="Schiettekatte O."/>
            <person name="Bourhy P."/>
            <person name="Veyrier F.J."/>
            <person name="Picardeau M."/>
        </authorList>
    </citation>
    <scope>NUCLEOTIDE SEQUENCE [LARGE SCALE GENOMIC DNA]</scope>
    <source>
        <strain evidence="3">201702692</strain>
    </source>
</reference>
<dbReference type="GO" id="GO:0017057">
    <property type="term" value="F:6-phosphogluconolactonase activity"/>
    <property type="evidence" value="ECO:0007669"/>
    <property type="project" value="TreeGrafter"/>
</dbReference>
<dbReference type="PANTHER" id="PTHR30344">
    <property type="entry name" value="6-PHOSPHOGLUCONOLACTONASE-RELATED"/>
    <property type="match status" value="1"/>
</dbReference>
<dbReference type="InterPro" id="IPR015943">
    <property type="entry name" value="WD40/YVTN_repeat-like_dom_sf"/>
</dbReference>
<dbReference type="Pfam" id="PF10282">
    <property type="entry name" value="Lactonase"/>
    <property type="match status" value="2"/>
</dbReference>
<evidence type="ECO:0000313" key="3">
    <source>
        <dbReference type="EMBL" id="TGL45631.1"/>
    </source>
</evidence>
<dbReference type="Proteomes" id="UP000298125">
    <property type="component" value="Unassembled WGS sequence"/>
</dbReference>
<dbReference type="Pfam" id="PF05345">
    <property type="entry name" value="He_PIG"/>
    <property type="match status" value="1"/>
</dbReference>
<proteinExistence type="inferred from homology"/>
<dbReference type="SUPFAM" id="SSF51004">
    <property type="entry name" value="C-terminal (heme d1) domain of cytochrome cd1-nitrite reductase"/>
    <property type="match status" value="1"/>
</dbReference>
<name>A0A4V3JPP2_9LEPT</name>
<gene>
    <name evidence="3" type="ORF">EHQ49_01120</name>
</gene>
<dbReference type="PANTHER" id="PTHR30344:SF1">
    <property type="entry name" value="6-PHOSPHOGLUCONOLACTONASE"/>
    <property type="match status" value="1"/>
</dbReference>
<accession>A0A4V3JPP2</accession>
<protein>
    <submittedName>
        <fullName evidence="3">3-carboxymuconate cyclase</fullName>
    </submittedName>
</protein>